<gene>
    <name evidence="2" type="ORF">F3W81_18315</name>
</gene>
<keyword evidence="1" id="KW-1133">Transmembrane helix</keyword>
<keyword evidence="1" id="KW-0472">Membrane</keyword>
<organism evidence="2 3">
    <name type="scientific">Pseudooceanicola spongiae</name>
    <dbReference type="NCBI Taxonomy" id="2613965"/>
    <lineage>
        <taxon>Bacteria</taxon>
        <taxon>Pseudomonadati</taxon>
        <taxon>Pseudomonadota</taxon>
        <taxon>Alphaproteobacteria</taxon>
        <taxon>Rhodobacterales</taxon>
        <taxon>Paracoccaceae</taxon>
        <taxon>Pseudooceanicola</taxon>
    </lineage>
</organism>
<proteinExistence type="predicted"/>
<dbReference type="Proteomes" id="UP000594118">
    <property type="component" value="Chromosome"/>
</dbReference>
<evidence type="ECO:0000256" key="1">
    <source>
        <dbReference type="SAM" id="Phobius"/>
    </source>
</evidence>
<protein>
    <submittedName>
        <fullName evidence="2">Uncharacterized protein</fullName>
    </submittedName>
</protein>
<evidence type="ECO:0000313" key="3">
    <source>
        <dbReference type="Proteomes" id="UP000594118"/>
    </source>
</evidence>
<dbReference type="EMBL" id="CP045201">
    <property type="protein sequence ID" value="QOL82602.1"/>
    <property type="molecule type" value="Genomic_DNA"/>
</dbReference>
<name>A0A7L9WRV1_9RHOB</name>
<dbReference type="AlphaFoldDB" id="A0A7L9WRV1"/>
<dbReference type="KEGG" id="pshq:F3W81_18315"/>
<reference evidence="2 3" key="1">
    <citation type="submission" date="2019-10" db="EMBL/GenBank/DDBJ databases">
        <title>Pseudopuniceibacterium sp. HQ09 islated from Antarctica.</title>
        <authorList>
            <person name="Liao L."/>
            <person name="Su S."/>
            <person name="Chen B."/>
            <person name="Yu Y."/>
        </authorList>
    </citation>
    <scope>NUCLEOTIDE SEQUENCE [LARGE SCALE GENOMIC DNA]</scope>
    <source>
        <strain evidence="2 3">HQ09</strain>
    </source>
</reference>
<keyword evidence="3" id="KW-1185">Reference proteome</keyword>
<evidence type="ECO:0000313" key="2">
    <source>
        <dbReference type="EMBL" id="QOL82602.1"/>
    </source>
</evidence>
<feature type="transmembrane region" description="Helical" evidence="1">
    <location>
        <begin position="140"/>
        <end position="163"/>
    </location>
</feature>
<sequence>MADHVQHEQIDSQARCARPEQSVADLPLERRAIHVKTVQVSWGKPMFDVDKFRRDVERTEAALRAKFHRDSGDLASLMRHAGRRLPPRAHRAAEEIERAQQLAGHPKLAKQLDQDSLKQPFRRIDAAVAAYDGKDHRKGLLLGVLSSMAFNVLVFVALLIAFARWQGLF</sequence>
<dbReference type="RefSeq" id="WP_193080847.1">
    <property type="nucleotide sequence ID" value="NZ_CP045201.1"/>
</dbReference>
<accession>A0A7L9WRV1</accession>
<keyword evidence="1" id="KW-0812">Transmembrane</keyword>